<dbReference type="Proteomes" id="UP000808337">
    <property type="component" value="Unassembled WGS sequence"/>
</dbReference>
<organism evidence="1 2">
    <name type="scientific">Candidatus Opimibacter skivensis</name>
    <dbReference type="NCBI Taxonomy" id="2982028"/>
    <lineage>
        <taxon>Bacteria</taxon>
        <taxon>Pseudomonadati</taxon>
        <taxon>Bacteroidota</taxon>
        <taxon>Saprospiria</taxon>
        <taxon>Saprospirales</taxon>
        <taxon>Saprospiraceae</taxon>
        <taxon>Candidatus Opimibacter</taxon>
    </lineage>
</organism>
<protein>
    <submittedName>
        <fullName evidence="1">Uncharacterized protein</fullName>
    </submittedName>
</protein>
<accession>A0A9D7SXM4</accession>
<dbReference type="AlphaFoldDB" id="A0A9D7SXM4"/>
<proteinExistence type="predicted"/>
<dbReference type="EMBL" id="JADKGY010000029">
    <property type="protein sequence ID" value="MBK9984106.1"/>
    <property type="molecule type" value="Genomic_DNA"/>
</dbReference>
<gene>
    <name evidence="1" type="ORF">IPP15_17345</name>
</gene>
<reference evidence="1 2" key="1">
    <citation type="submission" date="2020-10" db="EMBL/GenBank/DDBJ databases">
        <title>Connecting structure to function with the recovery of over 1000 high-quality activated sludge metagenome-assembled genomes encoding full-length rRNA genes using long-read sequencing.</title>
        <authorList>
            <person name="Singleton C.M."/>
            <person name="Petriglieri F."/>
            <person name="Kristensen J.M."/>
            <person name="Kirkegaard R.H."/>
            <person name="Michaelsen T.Y."/>
            <person name="Andersen M.H."/>
            <person name="Karst S.M."/>
            <person name="Dueholm M.S."/>
            <person name="Nielsen P.H."/>
            <person name="Albertsen M."/>
        </authorList>
    </citation>
    <scope>NUCLEOTIDE SEQUENCE [LARGE SCALE GENOMIC DNA]</scope>
    <source>
        <strain evidence="1">Ribe_18-Q3-R11-54_MAXAC.273</strain>
    </source>
</reference>
<sequence>MQDKDSTSTTRMTIANILGSHLNPQQARLFSSPSGTRKRWIWSPQEDHLQLLAARAATDAINGTPIVIWYDEDAAAEEILSHYPFNQLKSAIYVADSHGSVKSSNALLPQSAEQGIHHIELYKLSGDYQKMRMPWASLHEELWPGTNRYDLIQKFAGFFNHSTVNPLFFRLSRTMFEISPAEYKRLRNKIEHHIKLSKLRQDGFECLDMLDVSLLVNHSLDYVKSEVMQSIALMADQATELLKRADWMMLRYFNYVKAYWVKEINAYVSKIDKLLAHAQELSLTFGDSFAFESSMSNIADKFKGQISRKAKMISQHRKGIKAQYLELLAEIEAGQPWVTISSTYKENTSLTDAIHNLGLIKTNLLGSKDAVETHIRSQLKRLNSHNAPDNTGLAAELKEWEDDLSKWYNNVNICGYFKKRFESQALSIHRSVEGLREVNTALTCIVERQHHLEDYFFWAGFHNSFPEMARTVVQALQLIPVKDWLTYFDEWYITQLVTGDALEVEWPQMMDEDLKEMIERIRHHAVAEYENELNGQRSVLREEYALAIRKLVDRKGTFDDMAAERFFLEMSTEDRSRWFPIQILPMNMMPTGDHIDAADMTSGKSASKLNQYILLGSKEPSMDLNWKMMQEVPCDVYSNVSPVNQRYLNERLEMPKMITDFKLGQSSNGAALRHVTNLARQFSPFLEQACIYSAHRVNMISLLGAELDRLVLDQLPMPYKISERSLNPDENYLVEALLEPNKPFVLLVRDFWPSGAWPDNSLWHIQFKDDMESLGIKVIHSWSKGWLLESSAEVKRVKDDILDYVGTSYTGYQMA</sequence>
<comment type="caution">
    <text evidence="1">The sequence shown here is derived from an EMBL/GenBank/DDBJ whole genome shotgun (WGS) entry which is preliminary data.</text>
</comment>
<name>A0A9D7SXM4_9BACT</name>
<evidence type="ECO:0000313" key="1">
    <source>
        <dbReference type="EMBL" id="MBK9984106.1"/>
    </source>
</evidence>
<evidence type="ECO:0000313" key="2">
    <source>
        <dbReference type="Proteomes" id="UP000808337"/>
    </source>
</evidence>